<comment type="caution">
    <text evidence="1">The sequence shown here is derived from an EMBL/GenBank/DDBJ whole genome shotgun (WGS) entry which is preliminary data.</text>
</comment>
<dbReference type="EMBL" id="JAPDGR010003167">
    <property type="protein sequence ID" value="KAJ2972416.1"/>
    <property type="molecule type" value="Genomic_DNA"/>
</dbReference>
<evidence type="ECO:0000313" key="2">
    <source>
        <dbReference type="Proteomes" id="UP001143856"/>
    </source>
</evidence>
<accession>A0ACC1N1Q1</accession>
<name>A0ACC1N1Q1_9PEZI</name>
<organism evidence="1 2">
    <name type="scientific">Xylaria curta</name>
    <dbReference type="NCBI Taxonomy" id="42375"/>
    <lineage>
        <taxon>Eukaryota</taxon>
        <taxon>Fungi</taxon>
        <taxon>Dikarya</taxon>
        <taxon>Ascomycota</taxon>
        <taxon>Pezizomycotina</taxon>
        <taxon>Sordariomycetes</taxon>
        <taxon>Xylariomycetidae</taxon>
        <taxon>Xylariales</taxon>
        <taxon>Xylariaceae</taxon>
        <taxon>Xylaria</taxon>
    </lineage>
</organism>
<reference evidence="1" key="1">
    <citation type="submission" date="2022-10" db="EMBL/GenBank/DDBJ databases">
        <title>Genome Sequence of Xylaria curta.</title>
        <authorList>
            <person name="Buettner E."/>
        </authorList>
    </citation>
    <scope>NUCLEOTIDE SEQUENCE</scope>
    <source>
        <strain evidence="1">Babe10</strain>
    </source>
</reference>
<proteinExistence type="predicted"/>
<dbReference type="Proteomes" id="UP001143856">
    <property type="component" value="Unassembled WGS sequence"/>
</dbReference>
<sequence length="1107" mass="122911">MDDDDYVPKKSKARRSLPNPGHANASSASAVPLHPRRQSHRHRSAQSSPPPVRLDPTPDPTPVPTSPAHSDVLSYPQLAREPDDKEQADKIVEIAVEEALRHFRYPTAWALRLLYDENAGDPHFVSMIEDVYYQRATPKTIRKFRHLISEKKKEGKKENKGCYYFVPPSTGTRFTPHKPEPAPYENLIKMEFASLLRDSASDVEVDVDGHVSKRRKIQAAQGQAAPAGQADAHIELTLTPAKAGAGPHGQRNVIIATAFVPTAALLRTVPDDAIEDYDGFMGSADGDPGASRMEGEHAEGNNAQIPAGSMQPISVEQAKPAIKKQIVSPNPASEQNTPTVHHPRSRDSSMPAAVVPTLNNLNNHHHQRHASLHHHPVHPTLKFQSQTAVNTKSVSVNSFIREPLGLEELPDEPDLAAAAARPPPCRRRDAQFSRPLAAPTENHKPSDGAQPSIKMEDSKQSLGLKLTDKKIDGILTPGSGDMTLHLEFDLQEDIEDQIEELVRLSRLGHFAVAKQIFHDSFKQHLQNPYLLVQYADLLLQQGDFKGVVLLEGGPIFDLAKQNPESRELQLLCINWDLMQLTAKTRTLDAIHGVSALFDKVTRVLRGLEDREASLGSTEIKTLGLTLQLTSSPTLKAKWLRRDRGALNDLPTVSKHVYRTLLHQGRIWDFHDLLTHMPSMGKVHSILHGIFSTDLLASLNTLILDWSTPSHEYDTATTLALLSILTHIVLEPIHTPLEHRVEIVKLSRRLASSMLQHDPTSELETPSWAATEALPEAMESARLALRAAKSLGDIRTQVLSLKELIRLSTNPQKEFDALCGLQLAGGDWLGYGQTLPSRYLIATTHPEKEILKTKITEVLSHLTHSSVCDPGWRWAITMLMYKLEGRSLQAMNYLLNKDFEDYHNIKLTYTIEHRLEEFVPQAQASYGDTNKGQKEEYVAIQPSHGGTSKEQKEDVRSQSSQDTIRPQVGSIGNSESSKQPSGSMGNSNFSPNSSPQQSKSQAADVPGASEEVLATDPYKERLKNRFTRNTSKRETDAETDAETDIRSSSSSDSSVSVDVEYYGRQIAKLEDEKSQLEREKAGFEAASRQWLEAQQAANHRRVQTEKLS</sequence>
<evidence type="ECO:0000313" key="1">
    <source>
        <dbReference type="EMBL" id="KAJ2972416.1"/>
    </source>
</evidence>
<keyword evidence="2" id="KW-1185">Reference proteome</keyword>
<protein>
    <submittedName>
        <fullName evidence="1">Uncharacterized protein</fullName>
    </submittedName>
</protein>
<gene>
    <name evidence="1" type="ORF">NUW58_g9190</name>
</gene>